<proteinExistence type="predicted"/>
<organism evidence="1 2">
    <name type="scientific">Aspergillus heteromorphus CBS 117.55</name>
    <dbReference type="NCBI Taxonomy" id="1448321"/>
    <lineage>
        <taxon>Eukaryota</taxon>
        <taxon>Fungi</taxon>
        <taxon>Dikarya</taxon>
        <taxon>Ascomycota</taxon>
        <taxon>Pezizomycotina</taxon>
        <taxon>Eurotiomycetes</taxon>
        <taxon>Eurotiomycetidae</taxon>
        <taxon>Eurotiales</taxon>
        <taxon>Aspergillaceae</taxon>
        <taxon>Aspergillus</taxon>
        <taxon>Aspergillus subgen. Circumdati</taxon>
    </lineage>
</organism>
<dbReference type="Proteomes" id="UP000247233">
    <property type="component" value="Unassembled WGS sequence"/>
</dbReference>
<keyword evidence="2" id="KW-1185">Reference proteome</keyword>
<dbReference type="GeneID" id="37065722"/>
<protein>
    <submittedName>
        <fullName evidence="1">Uncharacterized protein</fullName>
    </submittedName>
</protein>
<sequence>MSKEMSVEKSIGLLGHCIGIFYTVPSTMVKYFGSVMIDINEVYIVGVMSVPYDIMFQICWVHDDTMDVSVV</sequence>
<gene>
    <name evidence="1" type="ORF">BO70DRAFT_363109</name>
</gene>
<dbReference type="EMBL" id="MSFL01000017">
    <property type="protein sequence ID" value="PWY78218.1"/>
    <property type="molecule type" value="Genomic_DNA"/>
</dbReference>
<name>A0A317VZ60_9EURO</name>
<dbReference type="RefSeq" id="XP_025398159.1">
    <property type="nucleotide sequence ID" value="XM_025543485.1"/>
</dbReference>
<dbReference type="AlphaFoldDB" id="A0A317VZ60"/>
<evidence type="ECO:0000313" key="1">
    <source>
        <dbReference type="EMBL" id="PWY78218.1"/>
    </source>
</evidence>
<dbReference type="VEuPathDB" id="FungiDB:BO70DRAFT_363109"/>
<accession>A0A317VZ60</accession>
<comment type="caution">
    <text evidence="1">The sequence shown here is derived from an EMBL/GenBank/DDBJ whole genome shotgun (WGS) entry which is preliminary data.</text>
</comment>
<reference evidence="1 2" key="1">
    <citation type="submission" date="2016-12" db="EMBL/GenBank/DDBJ databases">
        <title>The genomes of Aspergillus section Nigri reveals drivers in fungal speciation.</title>
        <authorList>
            <consortium name="DOE Joint Genome Institute"/>
            <person name="Vesth T.C."/>
            <person name="Nybo J."/>
            <person name="Theobald S."/>
            <person name="Brandl J."/>
            <person name="Frisvad J.C."/>
            <person name="Nielsen K.F."/>
            <person name="Lyhne E.K."/>
            <person name="Kogle M.E."/>
            <person name="Kuo A."/>
            <person name="Riley R."/>
            <person name="Clum A."/>
            <person name="Nolan M."/>
            <person name="Lipzen A."/>
            <person name="Salamov A."/>
            <person name="Henrissat B."/>
            <person name="Wiebenga A."/>
            <person name="De Vries R.P."/>
            <person name="Grigoriev I.V."/>
            <person name="Mortensen U.H."/>
            <person name="Andersen M.R."/>
            <person name="Baker S.E."/>
        </authorList>
    </citation>
    <scope>NUCLEOTIDE SEQUENCE [LARGE SCALE GENOMIC DNA]</scope>
    <source>
        <strain evidence="1 2">CBS 117.55</strain>
    </source>
</reference>
<evidence type="ECO:0000313" key="2">
    <source>
        <dbReference type="Proteomes" id="UP000247233"/>
    </source>
</evidence>